<accession>A0A809RNZ5</accession>
<dbReference type="RefSeq" id="WP_162086397.1">
    <property type="nucleotide sequence ID" value="NZ_AP021882.1"/>
</dbReference>
<reference evidence="2" key="1">
    <citation type="submission" date="2019-11" db="EMBL/GenBank/DDBJ databases">
        <title>Isolation and characterization of a novel species in the genus Sulfuriferula.</title>
        <authorList>
            <person name="Mochizuki J."/>
            <person name="Kojima H."/>
            <person name="Fukui M."/>
        </authorList>
    </citation>
    <scope>NUCLEOTIDE SEQUENCE [LARGE SCALE GENOMIC DNA]</scope>
    <source>
        <strain evidence="2">SGTM</strain>
        <plasmid evidence="2">sgtm_pl1 dna</plasmid>
    </source>
</reference>
<organism evidence="1 2">
    <name type="scientific">Sulfuriferula nivalis</name>
    <dbReference type="NCBI Taxonomy" id="2675298"/>
    <lineage>
        <taxon>Bacteria</taxon>
        <taxon>Pseudomonadati</taxon>
        <taxon>Pseudomonadota</taxon>
        <taxon>Betaproteobacteria</taxon>
        <taxon>Nitrosomonadales</taxon>
        <taxon>Sulfuricellaceae</taxon>
        <taxon>Sulfuriferula</taxon>
    </lineage>
</organism>
<evidence type="ECO:0000313" key="1">
    <source>
        <dbReference type="EMBL" id="BBP02504.1"/>
    </source>
</evidence>
<dbReference type="Proteomes" id="UP000463939">
    <property type="component" value="Plasmid SGTM_pl1"/>
</dbReference>
<dbReference type="AlphaFoldDB" id="A0A809RNZ5"/>
<protein>
    <submittedName>
        <fullName evidence="1">Uncharacterized protein</fullName>
    </submittedName>
</protein>
<keyword evidence="2" id="KW-1185">Reference proteome</keyword>
<sequence length="241" mass="28091">MTEPQPSAVQKRPQINHALFLFDKKTAWMQRLADLSRYGYSFYIQGQISREKAYFMAEKFALFYGTGLGRMEQSRLRKQGQATFRFLAWHDEKNDVVHWVLLRTDGSTPEQAARENWRSLVDDRLVVVGGYELVRVTKVGTKKPVWTWRYTKAHYAALRESLIGDIRGHRDLLTKQLIHEIWRTPGFSAAREQVKQLKTLILAEWKRSRGTDPLPEIPARLGYVRKLADKGTVMKKTKVKK</sequence>
<name>A0A809RNZ5_9PROT</name>
<dbReference type="KEGG" id="sniv:SFSGTM_32120"/>
<keyword evidence="1" id="KW-0614">Plasmid</keyword>
<geneLocation type="plasmid" evidence="2">
    <name>sgtm_pl1 dna</name>
</geneLocation>
<proteinExistence type="predicted"/>
<evidence type="ECO:0000313" key="2">
    <source>
        <dbReference type="Proteomes" id="UP000463939"/>
    </source>
</evidence>
<dbReference type="EMBL" id="AP021882">
    <property type="protein sequence ID" value="BBP02504.1"/>
    <property type="molecule type" value="Genomic_DNA"/>
</dbReference>
<gene>
    <name evidence="1" type="ORF">SFSGTM_32120</name>
</gene>